<feature type="transmembrane region" description="Helical" evidence="1">
    <location>
        <begin position="145"/>
        <end position="167"/>
    </location>
</feature>
<evidence type="ECO:0000313" key="4">
    <source>
        <dbReference type="Proteomes" id="UP001165986"/>
    </source>
</evidence>
<keyword evidence="3" id="KW-0482">Metalloprotease</keyword>
<dbReference type="Proteomes" id="UP001165986">
    <property type="component" value="Unassembled WGS sequence"/>
</dbReference>
<feature type="transmembrane region" description="Helical" evidence="1">
    <location>
        <begin position="48"/>
        <end position="67"/>
    </location>
</feature>
<name>A0AA40SXS6_9NOST</name>
<protein>
    <submittedName>
        <fullName evidence="3">CPBP family intramembrane metalloprotease</fullName>
    </submittedName>
</protein>
<dbReference type="RefSeq" id="WP_191758177.1">
    <property type="nucleotide sequence ID" value="NZ_VJXY01000013.1"/>
</dbReference>
<feature type="transmembrane region" description="Helical" evidence="1">
    <location>
        <begin position="92"/>
        <end position="115"/>
    </location>
</feature>
<dbReference type="GO" id="GO:0008237">
    <property type="term" value="F:metallopeptidase activity"/>
    <property type="evidence" value="ECO:0007669"/>
    <property type="project" value="UniProtKB-KW"/>
</dbReference>
<keyword evidence="3" id="KW-0645">Protease</keyword>
<dbReference type="GO" id="GO:0004175">
    <property type="term" value="F:endopeptidase activity"/>
    <property type="evidence" value="ECO:0007669"/>
    <property type="project" value="UniProtKB-ARBA"/>
</dbReference>
<sequence length="295" mass="32804">MTDQNLDNPFRRLKVRNLLLRGLLISLSLGFALGFIQGISGLKFNNQVVPLILYILIFGLLCLWELADFKRFGINLKYVVGRVPKNHKWLKTVGLVILTILFSLSAFLVSFYILLLVAPSFVEGVIRQVAANPSPQSSAPLFDNLLAVIVYVVIGPIAEEFLFRGIILQRWAAKWGIRAALVISSLLFGILHANVLGLSIFGIIMGVLYIKTRTLIVPIACHALNNFLAVTMGLFSSGSNPTSAVNTIEQLRSSWWLGVLLMLVTLPLLVRFLSQNWPRRDAAVPYLINAYQDEA</sequence>
<keyword evidence="1" id="KW-1133">Transmembrane helix</keyword>
<feature type="transmembrane region" description="Helical" evidence="1">
    <location>
        <begin position="179"/>
        <end position="209"/>
    </location>
</feature>
<evidence type="ECO:0000313" key="3">
    <source>
        <dbReference type="EMBL" id="MBD6616942.1"/>
    </source>
</evidence>
<proteinExistence type="predicted"/>
<dbReference type="AlphaFoldDB" id="A0AA40SXS6"/>
<evidence type="ECO:0000256" key="1">
    <source>
        <dbReference type="SAM" id="Phobius"/>
    </source>
</evidence>
<dbReference type="PANTHER" id="PTHR36435">
    <property type="entry name" value="SLR1288 PROTEIN"/>
    <property type="match status" value="1"/>
</dbReference>
<feature type="transmembrane region" description="Helical" evidence="1">
    <location>
        <begin position="255"/>
        <end position="274"/>
    </location>
</feature>
<evidence type="ECO:0000259" key="2">
    <source>
        <dbReference type="Pfam" id="PF02517"/>
    </source>
</evidence>
<reference evidence="3" key="1">
    <citation type="submission" date="2019-07" db="EMBL/GenBank/DDBJ databases">
        <title>Toxilogical consequences of a new and cryptic species of cyanobacteria (Komarekiella delphini-convector) recovered from the epidermis of a bottlenose dolphin and 1500 ft. in the air.</title>
        <authorList>
            <person name="Brown A.O."/>
            <person name="Dvorak P."/>
            <person name="Villanueva C.D."/>
            <person name="Foss A.J."/>
            <person name="Garvey A.D."/>
            <person name="Gibson Q.A."/>
            <person name="Johansen J.R."/>
            <person name="Casamatta D.A."/>
        </authorList>
    </citation>
    <scope>NUCLEOTIDE SEQUENCE</scope>
    <source>
        <strain evidence="3">SJRDD-AB1</strain>
    </source>
</reference>
<dbReference type="PANTHER" id="PTHR36435:SF1">
    <property type="entry name" value="CAAX AMINO TERMINAL PROTEASE FAMILY PROTEIN"/>
    <property type="match status" value="1"/>
</dbReference>
<dbReference type="InterPro" id="IPR003675">
    <property type="entry name" value="Rce1/LyrA-like_dom"/>
</dbReference>
<dbReference type="GO" id="GO:0080120">
    <property type="term" value="P:CAAX-box protein maturation"/>
    <property type="evidence" value="ECO:0007669"/>
    <property type="project" value="UniProtKB-ARBA"/>
</dbReference>
<keyword evidence="1" id="KW-0812">Transmembrane</keyword>
<dbReference type="EMBL" id="VJXY01000013">
    <property type="protein sequence ID" value="MBD6616942.1"/>
    <property type="molecule type" value="Genomic_DNA"/>
</dbReference>
<dbReference type="InterPro" id="IPR052710">
    <property type="entry name" value="CAAX_protease"/>
</dbReference>
<keyword evidence="3" id="KW-0378">Hydrolase</keyword>
<feature type="transmembrane region" description="Helical" evidence="1">
    <location>
        <begin position="18"/>
        <end position="36"/>
    </location>
</feature>
<feature type="domain" description="CAAX prenyl protease 2/Lysostaphin resistance protein A-like" evidence="2">
    <location>
        <begin position="144"/>
        <end position="228"/>
    </location>
</feature>
<keyword evidence="1" id="KW-0472">Membrane</keyword>
<comment type="caution">
    <text evidence="3">The sequence shown here is derived from an EMBL/GenBank/DDBJ whole genome shotgun (WGS) entry which is preliminary data.</text>
</comment>
<accession>A0AA40SXS6</accession>
<keyword evidence="4" id="KW-1185">Reference proteome</keyword>
<dbReference type="Pfam" id="PF02517">
    <property type="entry name" value="Rce1-like"/>
    <property type="match status" value="1"/>
</dbReference>
<organism evidence="3 4">
    <name type="scientific">Komarekiella delphini-convector SJRDD-AB1</name>
    <dbReference type="NCBI Taxonomy" id="2593771"/>
    <lineage>
        <taxon>Bacteria</taxon>
        <taxon>Bacillati</taxon>
        <taxon>Cyanobacteriota</taxon>
        <taxon>Cyanophyceae</taxon>
        <taxon>Nostocales</taxon>
        <taxon>Nostocaceae</taxon>
        <taxon>Komarekiella</taxon>
        <taxon>Komarekiella delphini-convector</taxon>
    </lineage>
</organism>
<gene>
    <name evidence="3" type="ORF">FNW02_14165</name>
</gene>
<feature type="transmembrane region" description="Helical" evidence="1">
    <location>
        <begin position="215"/>
        <end position="235"/>
    </location>
</feature>